<reference evidence="1 2" key="1">
    <citation type="journal article" date="2018" name="Mol. Biol. Evol.">
        <title>Broad Genomic Sampling Reveals a Smut Pathogenic Ancestry of the Fungal Clade Ustilaginomycotina.</title>
        <authorList>
            <person name="Kijpornyongpan T."/>
            <person name="Mondo S.J."/>
            <person name="Barry K."/>
            <person name="Sandor L."/>
            <person name="Lee J."/>
            <person name="Lipzen A."/>
            <person name="Pangilinan J."/>
            <person name="LaButti K."/>
            <person name="Hainaut M."/>
            <person name="Henrissat B."/>
            <person name="Grigoriev I.V."/>
            <person name="Spatafora J.W."/>
            <person name="Aime M.C."/>
        </authorList>
    </citation>
    <scope>NUCLEOTIDE SEQUENCE [LARGE SCALE GENOMIC DNA]</scope>
    <source>
        <strain evidence="1 2">SA 807</strain>
    </source>
</reference>
<name>A0ACD0NPQ1_9BASI</name>
<dbReference type="Proteomes" id="UP000245626">
    <property type="component" value="Unassembled WGS sequence"/>
</dbReference>
<organism evidence="1 2">
    <name type="scientific">Violaceomyces palustris</name>
    <dbReference type="NCBI Taxonomy" id="1673888"/>
    <lineage>
        <taxon>Eukaryota</taxon>
        <taxon>Fungi</taxon>
        <taxon>Dikarya</taxon>
        <taxon>Basidiomycota</taxon>
        <taxon>Ustilaginomycotina</taxon>
        <taxon>Ustilaginomycetes</taxon>
        <taxon>Violaceomycetales</taxon>
        <taxon>Violaceomycetaceae</taxon>
        <taxon>Violaceomyces</taxon>
    </lineage>
</organism>
<protein>
    <submittedName>
        <fullName evidence="1">Uncharacterized protein</fullName>
    </submittedName>
</protein>
<proteinExistence type="predicted"/>
<keyword evidence="2" id="KW-1185">Reference proteome</keyword>
<evidence type="ECO:0000313" key="2">
    <source>
        <dbReference type="Proteomes" id="UP000245626"/>
    </source>
</evidence>
<evidence type="ECO:0000313" key="1">
    <source>
        <dbReference type="EMBL" id="PWN47807.1"/>
    </source>
</evidence>
<dbReference type="EMBL" id="KZ820333">
    <property type="protein sequence ID" value="PWN47807.1"/>
    <property type="molecule type" value="Genomic_DNA"/>
</dbReference>
<accession>A0ACD0NPQ1</accession>
<sequence>MLNVCVCLLSFPCSSFCFLLIRRGDLSQQNDLVLAPDRRAILWGKFEVRTSSGLRAGGWRGQWMGGVGSCSLRRWRRREVVNLFQPSG</sequence>
<gene>
    <name evidence="1" type="ORF">IE53DRAFT_229199</name>
</gene>